<dbReference type="RefSeq" id="WP_163472375.1">
    <property type="nucleotide sequence ID" value="NZ_JAAGWZ010000001.1"/>
</dbReference>
<protein>
    <submittedName>
        <fullName evidence="4">MerR family transcriptional regulator</fullName>
    </submittedName>
</protein>
<organism evidence="4 5">
    <name type="scientific">Galbitalea soli</name>
    <dbReference type="NCBI Taxonomy" id="1268042"/>
    <lineage>
        <taxon>Bacteria</taxon>
        <taxon>Bacillati</taxon>
        <taxon>Actinomycetota</taxon>
        <taxon>Actinomycetes</taxon>
        <taxon>Micrococcales</taxon>
        <taxon>Microbacteriaceae</taxon>
        <taxon>Galbitalea</taxon>
    </lineage>
</organism>
<dbReference type="Pfam" id="PF03459">
    <property type="entry name" value="TOBE"/>
    <property type="match status" value="1"/>
</dbReference>
<reference evidence="4 5" key="1">
    <citation type="journal article" date="2014" name="Int. J. Syst. Evol. Microbiol.">
        <title>Description of Galbitalea soli gen. nov., sp. nov., and Frondihabitans sucicola sp. nov.</title>
        <authorList>
            <person name="Kim S.J."/>
            <person name="Lim J.M."/>
            <person name="Ahn J.H."/>
            <person name="Weon H.Y."/>
            <person name="Hamada M."/>
            <person name="Suzuki K."/>
            <person name="Ahn T.Y."/>
            <person name="Kwon S.W."/>
        </authorList>
    </citation>
    <scope>NUCLEOTIDE SEQUENCE [LARGE SCALE GENOMIC DNA]</scope>
    <source>
        <strain evidence="4 5">NBRC 108727</strain>
    </source>
</reference>
<dbReference type="GO" id="GO:0015689">
    <property type="term" value="P:molybdate ion transport"/>
    <property type="evidence" value="ECO:0007669"/>
    <property type="project" value="InterPro"/>
</dbReference>
<dbReference type="SUPFAM" id="SSF50331">
    <property type="entry name" value="MOP-like"/>
    <property type="match status" value="1"/>
</dbReference>
<evidence type="ECO:0000259" key="3">
    <source>
        <dbReference type="PROSITE" id="PS51866"/>
    </source>
</evidence>
<evidence type="ECO:0000313" key="4">
    <source>
        <dbReference type="EMBL" id="NEM90763.1"/>
    </source>
</evidence>
<sequence length="132" mass="13736">MSNRIRVSEAAALVGVSDDTIRRWAEAGRLALSAPEDGPRTVDGAELAHLMQELAADGVASSTPAHTSARNQLRGIVTRVTKDTVMAQVELQAGPFRIVSLISREAVDELGLEVGTVASASVKATSVSVSLA</sequence>
<dbReference type="Proteomes" id="UP000479756">
    <property type="component" value="Unassembled WGS sequence"/>
</dbReference>
<evidence type="ECO:0000256" key="2">
    <source>
        <dbReference type="PROSITE-ProRule" id="PRU01213"/>
    </source>
</evidence>
<dbReference type="Gene3D" id="1.10.1660.10">
    <property type="match status" value="1"/>
</dbReference>
<dbReference type="InterPro" id="IPR009061">
    <property type="entry name" value="DNA-bd_dom_put_sf"/>
</dbReference>
<dbReference type="InterPro" id="IPR004606">
    <property type="entry name" value="Mop_domain"/>
</dbReference>
<feature type="domain" description="Mop" evidence="3">
    <location>
        <begin position="66"/>
        <end position="131"/>
    </location>
</feature>
<keyword evidence="1 2" id="KW-0500">Molybdenum</keyword>
<dbReference type="Gene3D" id="2.40.50.100">
    <property type="match status" value="1"/>
</dbReference>
<dbReference type="InterPro" id="IPR008995">
    <property type="entry name" value="Mo/tungstate-bd_C_term_dom"/>
</dbReference>
<evidence type="ECO:0000256" key="1">
    <source>
        <dbReference type="ARBA" id="ARBA00022505"/>
    </source>
</evidence>
<accession>A0A7C9TR44</accession>
<comment type="caution">
    <text evidence="4">The sequence shown here is derived from an EMBL/GenBank/DDBJ whole genome shotgun (WGS) entry which is preliminary data.</text>
</comment>
<proteinExistence type="predicted"/>
<name>A0A7C9TR44_9MICO</name>
<dbReference type="InterPro" id="IPR005116">
    <property type="entry name" value="Transp-assoc_OB_typ1"/>
</dbReference>
<dbReference type="EMBL" id="JAAGWZ010000001">
    <property type="protein sequence ID" value="NEM90763.1"/>
    <property type="molecule type" value="Genomic_DNA"/>
</dbReference>
<dbReference type="Pfam" id="PF12728">
    <property type="entry name" value="HTH_17"/>
    <property type="match status" value="1"/>
</dbReference>
<dbReference type="SUPFAM" id="SSF46955">
    <property type="entry name" value="Putative DNA-binding domain"/>
    <property type="match status" value="1"/>
</dbReference>
<dbReference type="NCBIfam" id="TIGR00638">
    <property type="entry name" value="Mop"/>
    <property type="match status" value="1"/>
</dbReference>
<dbReference type="InterPro" id="IPR041657">
    <property type="entry name" value="HTH_17"/>
</dbReference>
<evidence type="ECO:0000313" key="5">
    <source>
        <dbReference type="Proteomes" id="UP000479756"/>
    </source>
</evidence>
<keyword evidence="5" id="KW-1185">Reference proteome</keyword>
<gene>
    <name evidence="4" type="ORF">G3T37_05280</name>
</gene>
<dbReference type="PROSITE" id="PS51866">
    <property type="entry name" value="MOP"/>
    <property type="match status" value="1"/>
</dbReference>
<dbReference type="AlphaFoldDB" id="A0A7C9TR44"/>